<accession>A0A2T2NHX4</accession>
<keyword evidence="2 6" id="KW-0812">Transmembrane</keyword>
<evidence type="ECO:0000313" key="9">
    <source>
        <dbReference type="Proteomes" id="UP000240883"/>
    </source>
</evidence>
<dbReference type="EMBL" id="KZ678137">
    <property type="protein sequence ID" value="PSN64876.1"/>
    <property type="molecule type" value="Genomic_DNA"/>
</dbReference>
<evidence type="ECO:0000313" key="8">
    <source>
        <dbReference type="EMBL" id="PSN64876.1"/>
    </source>
</evidence>
<keyword evidence="9" id="KW-1185">Reference proteome</keyword>
<reference evidence="8 9" key="1">
    <citation type="journal article" date="2018" name="Front. Microbiol.">
        <title>Genome-Wide Analysis of Corynespora cassiicola Leaf Fall Disease Putative Effectors.</title>
        <authorList>
            <person name="Lopez D."/>
            <person name="Ribeiro S."/>
            <person name="Label P."/>
            <person name="Fumanal B."/>
            <person name="Venisse J.S."/>
            <person name="Kohler A."/>
            <person name="de Oliveira R.R."/>
            <person name="Labutti K."/>
            <person name="Lipzen A."/>
            <person name="Lail K."/>
            <person name="Bauer D."/>
            <person name="Ohm R.A."/>
            <person name="Barry K.W."/>
            <person name="Spatafora J."/>
            <person name="Grigoriev I.V."/>
            <person name="Martin F.M."/>
            <person name="Pujade-Renaud V."/>
        </authorList>
    </citation>
    <scope>NUCLEOTIDE SEQUENCE [LARGE SCALE GENOMIC DNA]</scope>
    <source>
        <strain evidence="8 9">Philippines</strain>
    </source>
</reference>
<evidence type="ECO:0000256" key="3">
    <source>
        <dbReference type="ARBA" id="ARBA00022989"/>
    </source>
</evidence>
<feature type="domain" description="Rhodopsin" evidence="7">
    <location>
        <begin position="50"/>
        <end position="289"/>
    </location>
</feature>
<evidence type="ECO:0000256" key="4">
    <source>
        <dbReference type="ARBA" id="ARBA00023136"/>
    </source>
</evidence>
<dbReference type="OrthoDB" id="5342292at2759"/>
<evidence type="ECO:0000256" key="5">
    <source>
        <dbReference type="ARBA" id="ARBA00038359"/>
    </source>
</evidence>
<keyword evidence="4 6" id="KW-0472">Membrane</keyword>
<evidence type="ECO:0000256" key="1">
    <source>
        <dbReference type="ARBA" id="ARBA00004141"/>
    </source>
</evidence>
<feature type="transmembrane region" description="Helical" evidence="6">
    <location>
        <begin position="259"/>
        <end position="284"/>
    </location>
</feature>
<dbReference type="InterPro" id="IPR052337">
    <property type="entry name" value="SAT4-like"/>
</dbReference>
<sequence>MSTVPDPSLTPVIPPPPGITPNFDNPPTLMPVFIAGTIIIHFFTIPFLVARLFAIIFVTRAVKLEDYLCYLSYLGCIAYTVAIAYTETIGLARHMWDVSYAMLPDILRLCNVVFCCYTATGGLAKAVVFLQLKRIFTTAHREVVFWVIIGSLIVNCVFYIIMLFLYVFTCWPREKIWNPMIEGTCLDSNKLNMAMGTLNVISDVQAFALPAWAIWKLNMEFRRKISVFAVFGVGAVAVAIGCVGLYYRVILLQQADFTWLLTQAGLICMAELNIVIIVGCCPYVPRVLRHTTSMSTSPSSGAKNSYTYKHGSSFKSKLNTFNKYMGPDAGISKLGTEPGSEERLEMHRYAEESGIVKTTLVSQSVAPK</sequence>
<proteinExistence type="inferred from homology"/>
<feature type="transmembrane region" description="Helical" evidence="6">
    <location>
        <begin position="67"/>
        <end position="86"/>
    </location>
</feature>
<organism evidence="8 9">
    <name type="scientific">Corynespora cassiicola Philippines</name>
    <dbReference type="NCBI Taxonomy" id="1448308"/>
    <lineage>
        <taxon>Eukaryota</taxon>
        <taxon>Fungi</taxon>
        <taxon>Dikarya</taxon>
        <taxon>Ascomycota</taxon>
        <taxon>Pezizomycotina</taxon>
        <taxon>Dothideomycetes</taxon>
        <taxon>Pleosporomycetidae</taxon>
        <taxon>Pleosporales</taxon>
        <taxon>Corynesporascaceae</taxon>
        <taxon>Corynespora</taxon>
    </lineage>
</organism>
<dbReference type="STRING" id="1448308.A0A2T2NHX4"/>
<evidence type="ECO:0000256" key="6">
    <source>
        <dbReference type="SAM" id="Phobius"/>
    </source>
</evidence>
<dbReference type="Proteomes" id="UP000240883">
    <property type="component" value="Unassembled WGS sequence"/>
</dbReference>
<keyword evidence="3 6" id="KW-1133">Transmembrane helix</keyword>
<dbReference type="PANTHER" id="PTHR33048:SF129">
    <property type="entry name" value="INTEGRAL MEMBRANE PROTEIN-RELATED"/>
    <property type="match status" value="1"/>
</dbReference>
<gene>
    <name evidence="8" type="ORF">BS50DRAFT_555069</name>
</gene>
<feature type="transmembrane region" description="Helical" evidence="6">
    <location>
        <begin position="144"/>
        <end position="168"/>
    </location>
</feature>
<feature type="transmembrane region" description="Helical" evidence="6">
    <location>
        <begin position="106"/>
        <end position="132"/>
    </location>
</feature>
<feature type="transmembrane region" description="Helical" evidence="6">
    <location>
        <begin position="196"/>
        <end position="215"/>
    </location>
</feature>
<dbReference type="GO" id="GO:0016020">
    <property type="term" value="C:membrane"/>
    <property type="evidence" value="ECO:0007669"/>
    <property type="project" value="UniProtKB-SubCell"/>
</dbReference>
<protein>
    <recommendedName>
        <fullName evidence="7">Rhodopsin domain-containing protein</fullName>
    </recommendedName>
</protein>
<feature type="transmembrane region" description="Helical" evidence="6">
    <location>
        <begin position="227"/>
        <end position="247"/>
    </location>
</feature>
<evidence type="ECO:0000256" key="2">
    <source>
        <dbReference type="ARBA" id="ARBA00022692"/>
    </source>
</evidence>
<dbReference type="InterPro" id="IPR049326">
    <property type="entry name" value="Rhodopsin_dom_fungi"/>
</dbReference>
<evidence type="ECO:0000259" key="7">
    <source>
        <dbReference type="Pfam" id="PF20684"/>
    </source>
</evidence>
<dbReference type="Pfam" id="PF20684">
    <property type="entry name" value="Fung_rhodopsin"/>
    <property type="match status" value="1"/>
</dbReference>
<comment type="subcellular location">
    <subcellularLocation>
        <location evidence="1">Membrane</location>
        <topology evidence="1">Multi-pass membrane protein</topology>
    </subcellularLocation>
</comment>
<name>A0A2T2NHX4_CORCC</name>
<comment type="similarity">
    <text evidence="5">Belongs to the SAT4 family.</text>
</comment>
<feature type="transmembrane region" description="Helical" evidence="6">
    <location>
        <begin position="32"/>
        <end position="58"/>
    </location>
</feature>
<dbReference type="AlphaFoldDB" id="A0A2T2NHX4"/>
<dbReference type="PANTHER" id="PTHR33048">
    <property type="entry name" value="PTH11-LIKE INTEGRAL MEMBRANE PROTEIN (AFU_ORTHOLOGUE AFUA_5G11245)"/>
    <property type="match status" value="1"/>
</dbReference>